<dbReference type="RefSeq" id="WP_071656720.1">
    <property type="nucleotide sequence ID" value="NZ_MLCF01000057.1"/>
</dbReference>
<dbReference type="STRING" id="1428644.BIV57_11655"/>
<dbReference type="NCBIfam" id="TIGR01179">
    <property type="entry name" value="galE"/>
    <property type="match status" value="1"/>
</dbReference>
<dbReference type="UniPathway" id="UPA00214"/>
<reference evidence="12 13" key="1">
    <citation type="submission" date="2016-10" db="EMBL/GenBank/DDBJ databases">
        <title>Genome sequence of Streptomyces gilvigriseus MUSC 26.</title>
        <authorList>
            <person name="Lee L.-H."/>
            <person name="Ser H.-L."/>
        </authorList>
    </citation>
    <scope>NUCLEOTIDE SEQUENCE [LARGE SCALE GENOMIC DNA]</scope>
    <source>
        <strain evidence="12 13">MUSC 26</strain>
    </source>
</reference>
<dbReference type="PANTHER" id="PTHR43725">
    <property type="entry name" value="UDP-GLUCOSE 4-EPIMERASE"/>
    <property type="match status" value="1"/>
</dbReference>
<keyword evidence="7" id="KW-0520">NAD</keyword>
<dbReference type="EC" id="5.1.3.2" evidence="5"/>
<comment type="similarity">
    <text evidence="4">Belongs to the NAD(P)-dependent epimerase/dehydratase family.</text>
</comment>
<dbReference type="SUPFAM" id="SSF51735">
    <property type="entry name" value="NAD(P)-binding Rossmann-fold domains"/>
    <property type="match status" value="1"/>
</dbReference>
<evidence type="ECO:0000313" key="12">
    <source>
        <dbReference type="EMBL" id="OIV37299.1"/>
    </source>
</evidence>
<gene>
    <name evidence="12" type="ORF">BIV57_11655</name>
</gene>
<evidence type="ECO:0000256" key="4">
    <source>
        <dbReference type="ARBA" id="ARBA00007637"/>
    </source>
</evidence>
<evidence type="ECO:0000256" key="1">
    <source>
        <dbReference type="ARBA" id="ARBA00000083"/>
    </source>
</evidence>
<comment type="cofactor">
    <cofactor evidence="2">
        <name>NAD(+)</name>
        <dbReference type="ChEBI" id="CHEBI:57540"/>
    </cofactor>
</comment>
<dbReference type="GO" id="GO:0006012">
    <property type="term" value="P:galactose metabolic process"/>
    <property type="evidence" value="ECO:0007669"/>
    <property type="project" value="UniProtKB-UniPathway"/>
</dbReference>
<dbReference type="AlphaFoldDB" id="A0A1J7BF36"/>
<evidence type="ECO:0000256" key="9">
    <source>
        <dbReference type="ARBA" id="ARBA00031367"/>
    </source>
</evidence>
<comment type="caution">
    <text evidence="12">The sequence shown here is derived from an EMBL/GenBank/DDBJ whole genome shotgun (WGS) entry which is preliminary data.</text>
</comment>
<evidence type="ECO:0000313" key="13">
    <source>
        <dbReference type="Proteomes" id="UP000243342"/>
    </source>
</evidence>
<evidence type="ECO:0000256" key="10">
    <source>
        <dbReference type="ARBA" id="ARBA00033067"/>
    </source>
</evidence>
<feature type="domain" description="NAD-dependent epimerase/dehydratase" evidence="11">
    <location>
        <begin position="3"/>
        <end position="250"/>
    </location>
</feature>
<sequence>MKVLITGGAGFIGSTVATRLLQEGDVPVLLDDLSRGRAEFGDPLGDGRVLYRGDIADEALVERILTEHPDIEAVVHCAARIVVPESVADPLTYYRTNVAKPLTLVRTLLRHGVRRFLFSSTAALYEPGEDFTVTEESAPNPTNPYARSKLMLEQALADITAAEPLRVLSLRYFNPVGADPELRTGLQDPYPSHALGRLIQAHEKHEPYVLMGTDWPTRDGSTVRDYIHVWDLAEAHAAALHRFDAIVAEEGPHPVINLGTGRGTTVRELVAAFDEVTGGTLEVVEAPRREGDVIGCYTRVDKAERLLGWRAAKTLREGIADSLAWAAKRPSVLGE</sequence>
<dbReference type="Gene3D" id="3.40.50.720">
    <property type="entry name" value="NAD(P)-binding Rossmann-like Domain"/>
    <property type="match status" value="1"/>
</dbReference>
<evidence type="ECO:0000256" key="7">
    <source>
        <dbReference type="ARBA" id="ARBA00023027"/>
    </source>
</evidence>
<accession>A0A1J7BF36</accession>
<evidence type="ECO:0000256" key="2">
    <source>
        <dbReference type="ARBA" id="ARBA00001911"/>
    </source>
</evidence>
<dbReference type="Proteomes" id="UP000243342">
    <property type="component" value="Unassembled WGS sequence"/>
</dbReference>
<dbReference type="Gene3D" id="3.90.25.10">
    <property type="entry name" value="UDP-galactose 4-epimerase, domain 1"/>
    <property type="match status" value="1"/>
</dbReference>
<dbReference type="OrthoDB" id="9801785at2"/>
<comment type="catalytic activity">
    <reaction evidence="1">
        <text>UDP-alpha-D-glucose = UDP-alpha-D-galactose</text>
        <dbReference type="Rhea" id="RHEA:22168"/>
        <dbReference type="ChEBI" id="CHEBI:58885"/>
        <dbReference type="ChEBI" id="CHEBI:66914"/>
        <dbReference type="EC" id="5.1.3.2"/>
    </reaction>
</comment>
<name>A0A1J7BF36_9ACTN</name>
<proteinExistence type="inferred from homology"/>
<dbReference type="EMBL" id="MLCF01000057">
    <property type="protein sequence ID" value="OIV37299.1"/>
    <property type="molecule type" value="Genomic_DNA"/>
</dbReference>
<keyword evidence="13" id="KW-1185">Reference proteome</keyword>
<comment type="pathway">
    <text evidence="3">Carbohydrate metabolism; galactose metabolism.</text>
</comment>
<dbReference type="InterPro" id="IPR036291">
    <property type="entry name" value="NAD(P)-bd_dom_sf"/>
</dbReference>
<evidence type="ECO:0000256" key="3">
    <source>
        <dbReference type="ARBA" id="ARBA00004947"/>
    </source>
</evidence>
<evidence type="ECO:0000256" key="6">
    <source>
        <dbReference type="ARBA" id="ARBA00018569"/>
    </source>
</evidence>
<dbReference type="InterPro" id="IPR005886">
    <property type="entry name" value="UDP_G4E"/>
</dbReference>
<keyword evidence="8" id="KW-0413">Isomerase</keyword>
<dbReference type="InterPro" id="IPR001509">
    <property type="entry name" value="Epimerase_deHydtase"/>
</dbReference>
<evidence type="ECO:0000256" key="8">
    <source>
        <dbReference type="ARBA" id="ARBA00023235"/>
    </source>
</evidence>
<dbReference type="GO" id="GO:0003978">
    <property type="term" value="F:UDP-glucose 4-epimerase activity"/>
    <property type="evidence" value="ECO:0007669"/>
    <property type="project" value="UniProtKB-EC"/>
</dbReference>
<evidence type="ECO:0000256" key="5">
    <source>
        <dbReference type="ARBA" id="ARBA00013189"/>
    </source>
</evidence>
<organism evidence="12 13">
    <name type="scientific">Mangrovactinospora gilvigrisea</name>
    <dbReference type="NCBI Taxonomy" id="1428644"/>
    <lineage>
        <taxon>Bacteria</taxon>
        <taxon>Bacillati</taxon>
        <taxon>Actinomycetota</taxon>
        <taxon>Actinomycetes</taxon>
        <taxon>Kitasatosporales</taxon>
        <taxon>Streptomycetaceae</taxon>
        <taxon>Mangrovactinospora</taxon>
    </lineage>
</organism>
<evidence type="ECO:0000259" key="11">
    <source>
        <dbReference type="Pfam" id="PF01370"/>
    </source>
</evidence>
<protein>
    <recommendedName>
        <fullName evidence="6">UDP-glucose 4-epimerase</fullName>
        <ecNumber evidence="5">5.1.3.2</ecNumber>
    </recommendedName>
    <alternativeName>
        <fullName evidence="10">Galactowaldenase</fullName>
    </alternativeName>
    <alternativeName>
        <fullName evidence="9">UDP-galactose 4-epimerase</fullName>
    </alternativeName>
</protein>
<dbReference type="Pfam" id="PF01370">
    <property type="entry name" value="Epimerase"/>
    <property type="match status" value="1"/>
</dbReference>